<dbReference type="InterPro" id="IPR042219">
    <property type="entry name" value="AAA_lid_11_sf"/>
</dbReference>
<evidence type="ECO:0000256" key="9">
    <source>
        <dbReference type="ARBA" id="ARBA00023212"/>
    </source>
</evidence>
<dbReference type="InterPro" id="IPR041658">
    <property type="entry name" value="AAA_lid_11"/>
</dbReference>
<dbReference type="InterPro" id="IPR035699">
    <property type="entry name" value="AAA_6"/>
</dbReference>
<keyword evidence="6" id="KW-0243">Dynein</keyword>
<feature type="domain" description="Dynein heavy chain C-terminal" evidence="15">
    <location>
        <begin position="3739"/>
        <end position="3993"/>
    </location>
</feature>
<keyword evidence="7 10" id="KW-0175">Coiled coil</keyword>
<dbReference type="PANTHER" id="PTHR10676:SF396">
    <property type="entry name" value="DYNEIN AXONEMAL HEAVY CHAIN 1"/>
    <property type="match status" value="1"/>
</dbReference>
<dbReference type="Gene3D" id="1.20.140.100">
    <property type="entry name" value="Dynein heavy chain, N-terminal domain 2"/>
    <property type="match status" value="1"/>
</dbReference>
<evidence type="ECO:0000256" key="6">
    <source>
        <dbReference type="ARBA" id="ARBA00023017"/>
    </source>
</evidence>
<comment type="caution">
    <text evidence="16">The sequence shown here is derived from an EMBL/GenBank/DDBJ whole genome shotgun (WGS) entry which is preliminary data.</text>
</comment>
<dbReference type="GO" id="GO:0097729">
    <property type="term" value="C:9+2 motile cilium"/>
    <property type="evidence" value="ECO:0007669"/>
    <property type="project" value="TreeGrafter"/>
</dbReference>
<dbReference type="FunFam" id="3.20.180.20:FF:000006">
    <property type="entry name" value="Dynein heavy chain family protein"/>
    <property type="match status" value="1"/>
</dbReference>
<evidence type="ECO:0000313" key="17">
    <source>
        <dbReference type="Proteomes" id="UP000179807"/>
    </source>
</evidence>
<organism evidence="16 17">
    <name type="scientific">Tritrichomonas foetus</name>
    <dbReference type="NCBI Taxonomy" id="1144522"/>
    <lineage>
        <taxon>Eukaryota</taxon>
        <taxon>Metamonada</taxon>
        <taxon>Parabasalia</taxon>
        <taxon>Tritrichomonadida</taxon>
        <taxon>Tritrichomonadidae</taxon>
        <taxon>Tritrichomonas</taxon>
    </lineage>
</organism>
<dbReference type="Gene3D" id="1.20.58.1120">
    <property type="match status" value="1"/>
</dbReference>
<dbReference type="Gene3D" id="3.20.180.20">
    <property type="entry name" value="Dynein heavy chain, N-terminal domain 2"/>
    <property type="match status" value="1"/>
</dbReference>
<dbReference type="GO" id="GO:0005524">
    <property type="term" value="F:ATP binding"/>
    <property type="evidence" value="ECO:0007669"/>
    <property type="project" value="UniProtKB-KW"/>
</dbReference>
<dbReference type="InterPro" id="IPR041228">
    <property type="entry name" value="Dynein_C"/>
</dbReference>
<comment type="subcellular location">
    <subcellularLocation>
        <location evidence="1">Cytoplasm</location>
        <location evidence="1">Cytoskeleton</location>
    </subcellularLocation>
</comment>
<dbReference type="GO" id="GO:0005874">
    <property type="term" value="C:microtubule"/>
    <property type="evidence" value="ECO:0007669"/>
    <property type="project" value="UniProtKB-KW"/>
</dbReference>
<dbReference type="GO" id="GO:0030286">
    <property type="term" value="C:dynein complex"/>
    <property type="evidence" value="ECO:0007669"/>
    <property type="project" value="UniProtKB-KW"/>
</dbReference>
<keyword evidence="9" id="KW-0206">Cytoskeleton</keyword>
<dbReference type="SUPFAM" id="SSF52540">
    <property type="entry name" value="P-loop containing nucleoside triphosphate hydrolases"/>
    <property type="match status" value="1"/>
</dbReference>
<dbReference type="Pfam" id="PF12780">
    <property type="entry name" value="AAA_8"/>
    <property type="match status" value="1"/>
</dbReference>
<keyword evidence="5" id="KW-0067">ATP-binding</keyword>
<feature type="domain" description="Dynein heavy chain AAA lid" evidence="14">
    <location>
        <begin position="3564"/>
        <end position="3703"/>
    </location>
</feature>
<dbReference type="InterPro" id="IPR042228">
    <property type="entry name" value="Dynein_linker_3"/>
</dbReference>
<keyword evidence="4" id="KW-0547">Nucleotide-binding</keyword>
<feature type="domain" description="Dynein heavy chain hydrolytic ATP-binding dynein motor region" evidence="12">
    <location>
        <begin position="1373"/>
        <end position="1720"/>
    </location>
</feature>
<dbReference type="InterPro" id="IPR042222">
    <property type="entry name" value="Dynein_2_N"/>
</dbReference>
<gene>
    <name evidence="16" type="ORF">TRFO_33189</name>
</gene>
<dbReference type="Pfam" id="PF18198">
    <property type="entry name" value="AAA_lid_11"/>
    <property type="match status" value="1"/>
</dbReference>
<feature type="coiled-coil region" evidence="10">
    <location>
        <begin position="2697"/>
        <end position="2731"/>
    </location>
</feature>
<dbReference type="VEuPathDB" id="TrichDB:TRFO_33189"/>
<evidence type="ECO:0000256" key="7">
    <source>
        <dbReference type="ARBA" id="ARBA00023054"/>
    </source>
</evidence>
<dbReference type="Pfam" id="PF08393">
    <property type="entry name" value="DHC_N2"/>
    <property type="match status" value="1"/>
</dbReference>
<dbReference type="Pfam" id="PF18199">
    <property type="entry name" value="Dynein_C"/>
    <property type="match status" value="1"/>
</dbReference>
<evidence type="ECO:0000259" key="13">
    <source>
        <dbReference type="Pfam" id="PF12780"/>
    </source>
</evidence>
<sequence length="4000" mass="460790">MDLLKKFHIEETEIVVPKRPKTPMKRPVTSARQMRGLFKPSNIDHELQTFDVVNPAPDHGDTMLRTQNPCLLAIKTKATKMKSARKKTVTARPKTALNPSAAQLMPSLLTNQKLAQLREPGEGTVQTYQKHIENEKLSIDFPEDPLAYFSKRKDGRGHRFIYLIHKGDKRSPFFNPYELIKVPFAEITPEYFTMSANGVTHIHPDGNTENFSLDRWAKESSNFMTLKKFKLFKFYFIWKPFKIWKNFVMRQRYNQLTDKVMKFSIINNFVFYQTALQFIKETPDNIIKKYLLSFNTQKKYTLEEFRKAEAENRELLDNNFQEYLNKIVDALVQLDIDIRDPARLVVQDSDFSEIKRRNPNLGQLKVLERKKYAESLRRNDVVKKEIIAFCDFIRLADTLIIESLSSSCYECWSMAEENVASDMASIFEIEVSFSNDGKVVFYPSLDELIKTTQNSLHESLDHLNTLPRLLMAPKLRLRLRENIPNLGQLFENGPSFSDFIRCNSSISQIEEHIVNIITSSYHDAEVISQVFLDFYQIYQTGLNWDAKRYLHERGGNEPAIDLFTIEDGCPYLSFDPAKELTADFNKVRSDISRFQKDEEKLAKFRACTVRGALYIDSRQLRATLAPIPSKCLSDMHAILKDITQKKQEMITSIIKSCGRKFKREPTSLEFYVNYCDFIDRTQRLTPFLATEITFIDEMQGIFQLFPGIKVDPTEESVTPLHSNFASFKHDIQAAIDIKDLISDKYLFVLQQELRRYDRKLQKYHDIVTSYPTSISLTDADNLLPATLKLKGKIINLEPKIQELLRCEKILNIHLNDFAIYGSVKVDADLMENIYTDVAEWKSIYKIVSTIALVSIDMPQFTERILKLAEDVNKIHQSLTNPNPLVDELKIKLEGITPYLDSLQLLSSGRMQLHHWNKLFELCGQPNAYYQQIKIEELLQLGILKEKDIIISITSTSQGESQLEADFNALLAHWEDVTLPLLDSQIKSEDSLLLGSLDATFKDIADTQIQIYNMLQIKYVQGIRDQVLKLSSDLENIAQILTAWEVFQSNWLVIAPVFSSDELKSLLPQQTSKFIMVKRRWVSLIKHTIESITLFKVCSFPALLEMLTENNKTLEIILSSLIKYIDTKRELLPRLYLLSNDEVLSLISTNDFSVFNQHISKIFMNIRGFDFRANDGDAETKYSSVAVQDFSRLKVFGIINEIGESMAFDNTIHCEGSFDTWIPNIFNEVHKSLRSNLATSIAKYQSGNMSDWVMAFNTHISILTLQVAFARDMEECFHNIDNNSRALPNFENVVQQRIRDMCATMASPLASNELLKLSSVISLLNYHVQKIRLLSEKFSHYSQAINWSNHIRLVFNIGNSSLYVNFGENQVEHGYEFFGSELQFIHTPSSERCIKNICESMINNKFPLLFGSHGIGKKQLMTYIAANYGRFIYFAPSFPDYSFDLITQLFMGAASTGCWLCLNNLHNQSHTNLSFIYEIMRNISIAQNSGGTRFNLNGKIVELQKTCRFFVTSDASFFDSTNVPPQLRTLLKPVSYAAPDLRLIAEIKLISLGFKSTKHLSVKIISLLSTISETFDYLCVKQQSKILLLLLDNAHENLRQLMHSKGAAFVNYYESSRTTEEYVVARAFHREFIRNIHENHIESFYQLLYSTFRLFNNIDEFKDHLLHSNCFYDEQVEALIVEELKKLTTNKYYIKQATNLISLCRHYPCVFIVGEPHSGKTYITELLATVLEKLSKNPEITNKFPNIKPVRSFDIYQNSDTANGIFGTLIEDQSLGRVQLSGQLNTFLSNLNKFASTHIGFVRFNGPLTQPFLSNLLEIISGGGKGKCRLSTLDTFIFSTKLRFIVETESLENVSPSLFSICGILLMKSQGKPCEKYLPSKILHGFDEIALETTQKLFINEIMPQIAEQVLNTPNYIYLNNRNLNLSGGKELILESLSHKCLEYAICYIQQMYIDKSDLNQIRNSLIISFFTIFSNIIESKELNTFEQWIRTTFSLTIPNEWTGFNVPDHFWETYPRPSLQSLKYYKGNFIPVDLTHLKDKKPYFRRLDRIISTKFIDDVSIVTAQFIPKLQQAQIHARNTQNIFLFGPKGCGKTHFLHFFLSQNPEVIPVLIPSGPTATSSSMLNFIHLHSSAAKKKYFMLPETKIFALIFENVDPENLTVVEFVRMIASSSKAPKVSPKDPKYLDLIELRNYFIIVTSNCIEKFSARFLSCFNPIHLTEPSNSTKKYIFMEVSNYFGLPNDFSERAFSIIDATAPKGFNVFQPLQILSFLDEKGSKSDKAQLNLTLTLLNEMNFGYFHLKNRSAQELTKFENLFNSLFASDIESEAFNIFNKKKEMHTTSILLTNDMKTFNVQVEEQSYEQLTNEFSSRLASYNRKSHCKLKFTFSKQLVSQLLLLQRAISYPGGSCFLFGIPGSNRKSITRFISNKLEFKFVDLDLNPFKATVKDTLYECITLGTNYVLFMRLTNDNHNDVNMLINLIVNHDFTPFLSDDELYDIYLKNSKLQSQNQDQNLLSFVSISDIFRQKLHVVLSIDDTNNPFRDNKYPSIYRIRFEISSVADLENIASISLSNTEEILKLPEKLPNLLTKIHFYVKESIPQLPINRFYDLLDEFNTKLKVSKENIVYKHQQIDIALKFFHKANEEKVKTENRLDQLKPEIDKIDNAAHELEVKFEEKKDIISKRSNELQEEEHLKMAEINQLADELTQFRGELSIAETQVETHLEKVNALQEKDIKVIQLTAEQPSPMYKAFFELLCIFVENPPKYETYGLALATNINLVSTLTNRIAYKNIPQDILPNIKQSFATNNFNHDDMETIAPGLGVLFDWINSIYIYNTTKIKIQNHQVDLDDKTNAYQKYMKETASERESIQKLAAELENEEALISQSVAERSNLKKEFTELQTKLRNINALFKNTPKLIAKWNHDSSQFNDDLKLVIGNTIVYASYMVYGGMLNNAQKTELMSFISIEMGKVFITSTNDSFMYYVASQLEVNGEEIDKAQHSSHETTRDFHHLRAIRRTPLIIDPDRIVYSFLCNQINKDKLVKISAISSSLKEKVIEAMQLGQTLVLTDVNWMNPLLESILIAMLSQNKDEVEVSITGTDVRLLSEFRLYMFTSHRSISKIPIDLLSRVGIIDVSNSAGSTANESISGAFVNFFDPDMLPRVVSVSSAETHYRVEMVKYEKSTFEHISQIETKSKEDESYDFLQDEELFGELLKAKECFFTVMNVTIDFNRIKNEHAMTVEPFLEHIDFCDTIWLAVSRYLPRAAPDYVLPFERFLSLVKTGISSSGVKPGLIQPEGHTQLRNSLMNVLMRGILPSMSFEEAIFLMFTATFLMGKKEDKYTDDDFDIIANHIVEEYNAGVEANYIDSSSDIFEQLKFANIIDFYQCFNMFLSSNFSPDYASFLPIFPIESFFSGSSMTPVIIMMKDGVDVITLLEHFVMMRNRMDSFELYPLYDDEETLQNAYKNITSATSHGTWIAIQYDKPSKRVARCIADIYSYLTSGATVTNNFRLVILTHTIKYLPVDLLIASVRMNIEDYPSIRHQMIQVYQHHSTSIRSSTNAKLMKKMSYVIILLYAMINFSTFINPLGLYQHSFRISEITVKEVIDYLRSMIDAHVMTDLPIRNIRETIQENMFGIGCTDTFDRRKIRSLVYSLITPEMAEDNFTFVDSTSDECDIWTIPPDAPISNYSHLIERLPVFTTCDVLLMSRSTSEPVRNWNLSRWIAKPFLKFVDPQPILYTHVDSQIEHLRGVLPNKIDISTKKVDNPMMSYLLTEIVAFNKAIEVILISFIEQPIDVIEDISNHITPKLWREAVGYNGTKNLNKFTTILSEKELFYKKWLKDGKAPYFVDARYLRNIKGLLYAFFHQTTLEKNQTVDSMTYEFSFTNIEVPNSISLRNIYLTGGNFDKSLRKLIKVNLNTDPIIPMPSLCCTVVKRTSKVVRAFQCPLFISMPMQDFILDCQKERIDGEIRNFVWYIPIPSETTDKQCITEGTFLICHVPDIFE</sequence>
<dbReference type="InterPro" id="IPR026983">
    <property type="entry name" value="DHC"/>
</dbReference>
<name>A0A1J4JM71_9EUKA</name>
<dbReference type="GeneID" id="94843642"/>
<dbReference type="GO" id="GO:0060294">
    <property type="term" value="P:cilium movement involved in cell motility"/>
    <property type="evidence" value="ECO:0007669"/>
    <property type="project" value="TreeGrafter"/>
</dbReference>
<dbReference type="Gene3D" id="1.10.8.710">
    <property type="match status" value="1"/>
</dbReference>
<evidence type="ECO:0000256" key="1">
    <source>
        <dbReference type="ARBA" id="ARBA00004245"/>
    </source>
</evidence>
<dbReference type="InterPro" id="IPR043157">
    <property type="entry name" value="Dynein_AAA1S"/>
</dbReference>
<protein>
    <submittedName>
        <fullName evidence="16">Dynein heavy chain family protein</fullName>
    </submittedName>
</protein>
<dbReference type="GO" id="GO:0051959">
    <property type="term" value="F:dynein light intermediate chain binding"/>
    <property type="evidence" value="ECO:0007669"/>
    <property type="project" value="InterPro"/>
</dbReference>
<dbReference type="InterPro" id="IPR013602">
    <property type="entry name" value="Dynein_heavy_linker"/>
</dbReference>
<dbReference type="Gene3D" id="1.20.920.20">
    <property type="match status" value="1"/>
</dbReference>
<keyword evidence="17" id="KW-1185">Reference proteome</keyword>
<dbReference type="EMBL" id="MLAK01000967">
    <property type="protein sequence ID" value="OHT00199.1"/>
    <property type="molecule type" value="Genomic_DNA"/>
</dbReference>
<dbReference type="GO" id="GO:0045505">
    <property type="term" value="F:dynein intermediate chain binding"/>
    <property type="evidence" value="ECO:0007669"/>
    <property type="project" value="InterPro"/>
</dbReference>
<dbReference type="RefSeq" id="XP_068353335.1">
    <property type="nucleotide sequence ID" value="XM_068508938.1"/>
</dbReference>
<dbReference type="PANTHER" id="PTHR10676">
    <property type="entry name" value="DYNEIN HEAVY CHAIN FAMILY PROTEIN"/>
    <property type="match status" value="1"/>
</dbReference>
<keyword evidence="8" id="KW-0505">Motor protein</keyword>
<dbReference type="FunFam" id="1.20.140.100:FF:000008">
    <property type="entry name" value="Dynein heavy chain domain 1"/>
    <property type="match status" value="1"/>
</dbReference>
<evidence type="ECO:0000256" key="2">
    <source>
        <dbReference type="ARBA" id="ARBA00022490"/>
    </source>
</evidence>
<evidence type="ECO:0000256" key="4">
    <source>
        <dbReference type="ARBA" id="ARBA00022741"/>
    </source>
</evidence>
<evidence type="ECO:0000256" key="3">
    <source>
        <dbReference type="ARBA" id="ARBA00022701"/>
    </source>
</evidence>
<evidence type="ECO:0000259" key="15">
    <source>
        <dbReference type="Pfam" id="PF18199"/>
    </source>
</evidence>
<feature type="coiled-coil region" evidence="10">
    <location>
        <begin position="2839"/>
        <end position="2908"/>
    </location>
</feature>
<evidence type="ECO:0000256" key="5">
    <source>
        <dbReference type="ARBA" id="ARBA00022840"/>
    </source>
</evidence>
<dbReference type="Gene3D" id="3.40.50.300">
    <property type="entry name" value="P-loop containing nucleotide triphosphate hydrolases"/>
    <property type="match status" value="5"/>
</dbReference>
<feature type="domain" description="Dynein heavy chain linker" evidence="11">
    <location>
        <begin position="824"/>
        <end position="1237"/>
    </location>
</feature>
<evidence type="ECO:0000256" key="8">
    <source>
        <dbReference type="ARBA" id="ARBA00023175"/>
    </source>
</evidence>
<dbReference type="InterPro" id="IPR027417">
    <property type="entry name" value="P-loop_NTPase"/>
</dbReference>
<feature type="domain" description="Dynein heavy chain AAA module D4" evidence="13">
    <location>
        <begin position="2383"/>
        <end position="2550"/>
    </location>
</feature>
<accession>A0A1J4JM71</accession>
<evidence type="ECO:0000259" key="14">
    <source>
        <dbReference type="Pfam" id="PF18198"/>
    </source>
</evidence>
<dbReference type="FunFam" id="3.40.50.300:FF:002338">
    <property type="entry name" value="Dynein heavy chain family protein"/>
    <property type="match status" value="1"/>
</dbReference>
<proteinExistence type="predicted"/>
<reference evidence="16" key="1">
    <citation type="submission" date="2016-10" db="EMBL/GenBank/DDBJ databases">
        <authorList>
            <person name="Benchimol M."/>
            <person name="Almeida L.G."/>
            <person name="Vasconcelos A.T."/>
            <person name="Perreira-Neves A."/>
            <person name="Rosa I.A."/>
            <person name="Tasca T."/>
            <person name="Bogo M.R."/>
            <person name="de Souza W."/>
        </authorList>
    </citation>
    <scope>NUCLEOTIDE SEQUENCE [LARGE SCALE GENOMIC DNA]</scope>
    <source>
        <strain evidence="16">K</strain>
    </source>
</reference>
<keyword evidence="2" id="KW-0963">Cytoplasm</keyword>
<dbReference type="Gene3D" id="1.10.8.720">
    <property type="entry name" value="Region D6 of dynein motor"/>
    <property type="match status" value="1"/>
</dbReference>
<evidence type="ECO:0000259" key="11">
    <source>
        <dbReference type="Pfam" id="PF08393"/>
    </source>
</evidence>
<keyword evidence="3" id="KW-0493">Microtubule</keyword>
<dbReference type="OrthoDB" id="10521832at2759"/>
<dbReference type="Proteomes" id="UP000179807">
    <property type="component" value="Unassembled WGS sequence"/>
</dbReference>
<dbReference type="GO" id="GO:0008569">
    <property type="term" value="F:minus-end-directed microtubule motor activity"/>
    <property type="evidence" value="ECO:0007669"/>
    <property type="project" value="TreeGrafter"/>
</dbReference>
<dbReference type="InterPro" id="IPR024317">
    <property type="entry name" value="Dynein_heavy_chain_D4_dom"/>
</dbReference>
<evidence type="ECO:0000259" key="12">
    <source>
        <dbReference type="Pfam" id="PF12774"/>
    </source>
</evidence>
<dbReference type="Pfam" id="PF12774">
    <property type="entry name" value="AAA_6"/>
    <property type="match status" value="1"/>
</dbReference>
<evidence type="ECO:0000313" key="16">
    <source>
        <dbReference type="EMBL" id="OHT00199.1"/>
    </source>
</evidence>
<evidence type="ECO:0000256" key="10">
    <source>
        <dbReference type="SAM" id="Coils"/>
    </source>
</evidence>